<keyword evidence="3 6" id="KW-0694">RNA-binding</keyword>
<dbReference type="InterPro" id="IPR013025">
    <property type="entry name" value="Ribosomal_uL23-like"/>
</dbReference>
<reference evidence="7 8" key="1">
    <citation type="submission" date="2014-06" db="EMBL/GenBank/DDBJ databases">
        <title>The genome of the endonuclear symbiont Nucleicultrix amoebiphila.</title>
        <authorList>
            <person name="Schulz F."/>
            <person name="Horn M."/>
        </authorList>
    </citation>
    <scope>NUCLEOTIDE SEQUENCE [LARGE SCALE GENOMIC DNA]</scope>
    <source>
        <strain evidence="7 8">FS5</strain>
    </source>
</reference>
<keyword evidence="8" id="KW-1185">Reference proteome</keyword>
<dbReference type="NCBIfam" id="NF004359">
    <property type="entry name" value="PRK05738.1-3"/>
    <property type="match status" value="1"/>
</dbReference>
<dbReference type="NCBIfam" id="NF004363">
    <property type="entry name" value="PRK05738.2-4"/>
    <property type="match status" value="1"/>
</dbReference>
<comment type="similarity">
    <text evidence="1 6">Belongs to the universal ribosomal protein uL23 family.</text>
</comment>
<dbReference type="GO" id="GO:0003735">
    <property type="term" value="F:structural constituent of ribosome"/>
    <property type="evidence" value="ECO:0007669"/>
    <property type="project" value="InterPro"/>
</dbReference>
<keyword evidence="4 6" id="KW-0689">Ribosomal protein</keyword>
<dbReference type="HAMAP" id="MF_01369_B">
    <property type="entry name" value="Ribosomal_uL23_B"/>
    <property type="match status" value="1"/>
</dbReference>
<dbReference type="PANTHER" id="PTHR11620">
    <property type="entry name" value="60S RIBOSOMAL PROTEIN L23A"/>
    <property type="match status" value="1"/>
</dbReference>
<dbReference type="InterPro" id="IPR012677">
    <property type="entry name" value="Nucleotide-bd_a/b_plait_sf"/>
</dbReference>
<sequence>MAVTERAFSIIKAPLITEKATLVSQERQFVFLVCPKATKKEIKEAVEAIFKVKVEAVNTLINKGKEKRFRGFLGQRSDKKKAYVKLAEGHTIDVGAVI</sequence>
<dbReference type="GO" id="GO:0006412">
    <property type="term" value="P:translation"/>
    <property type="evidence" value="ECO:0007669"/>
    <property type="project" value="UniProtKB-UniRule"/>
</dbReference>
<keyword evidence="5 6" id="KW-0687">Ribonucleoprotein</keyword>
<dbReference type="InterPro" id="IPR012678">
    <property type="entry name" value="Ribosomal_uL23/eL15/eS24_sf"/>
</dbReference>
<proteinExistence type="inferred from homology"/>
<evidence type="ECO:0000256" key="3">
    <source>
        <dbReference type="ARBA" id="ARBA00022884"/>
    </source>
</evidence>
<dbReference type="NCBIfam" id="NF004360">
    <property type="entry name" value="PRK05738.1-5"/>
    <property type="match status" value="1"/>
</dbReference>
<dbReference type="AlphaFoldDB" id="A0A1W6N648"/>
<evidence type="ECO:0000256" key="5">
    <source>
        <dbReference type="ARBA" id="ARBA00023274"/>
    </source>
</evidence>
<dbReference type="EMBL" id="CP008743">
    <property type="protein sequence ID" value="ARN85324.1"/>
    <property type="molecule type" value="Genomic_DNA"/>
</dbReference>
<dbReference type="GO" id="GO:0005840">
    <property type="term" value="C:ribosome"/>
    <property type="evidence" value="ECO:0007669"/>
    <property type="project" value="UniProtKB-KW"/>
</dbReference>
<dbReference type="Gene3D" id="3.30.70.330">
    <property type="match status" value="1"/>
</dbReference>
<evidence type="ECO:0000313" key="8">
    <source>
        <dbReference type="Proteomes" id="UP000237351"/>
    </source>
</evidence>
<dbReference type="GO" id="GO:1990904">
    <property type="term" value="C:ribonucleoprotein complex"/>
    <property type="evidence" value="ECO:0007669"/>
    <property type="project" value="UniProtKB-KW"/>
</dbReference>
<comment type="function">
    <text evidence="6">One of the early assembly proteins it binds 23S rRNA. One of the proteins that surrounds the polypeptide exit tunnel on the outside of the ribosome. Forms the main docking site for trigger factor binding to the ribosome.</text>
</comment>
<accession>A0A1W6N648</accession>
<dbReference type="Pfam" id="PF00276">
    <property type="entry name" value="Ribosomal_L23"/>
    <property type="match status" value="1"/>
</dbReference>
<evidence type="ECO:0000256" key="1">
    <source>
        <dbReference type="ARBA" id="ARBA00006700"/>
    </source>
</evidence>
<dbReference type="FunFam" id="3.30.70.330:FF:000001">
    <property type="entry name" value="50S ribosomal protein L23"/>
    <property type="match status" value="1"/>
</dbReference>
<evidence type="ECO:0000256" key="2">
    <source>
        <dbReference type="ARBA" id="ARBA00022730"/>
    </source>
</evidence>
<dbReference type="GO" id="GO:0019843">
    <property type="term" value="F:rRNA binding"/>
    <property type="evidence" value="ECO:0007669"/>
    <property type="project" value="UniProtKB-UniRule"/>
</dbReference>
<protein>
    <recommendedName>
        <fullName evidence="6">Large ribosomal subunit protein uL23</fullName>
    </recommendedName>
</protein>
<keyword evidence="2 6" id="KW-0699">rRNA-binding</keyword>
<evidence type="ECO:0000256" key="4">
    <source>
        <dbReference type="ARBA" id="ARBA00022980"/>
    </source>
</evidence>
<evidence type="ECO:0000256" key="6">
    <source>
        <dbReference type="HAMAP-Rule" id="MF_01369"/>
    </source>
</evidence>
<comment type="subunit">
    <text evidence="6">Part of the 50S ribosomal subunit. Contacts protein L29, and trigger factor when it is bound to the ribosome.</text>
</comment>
<dbReference type="STRING" id="1414854.GQ61_08550"/>
<gene>
    <name evidence="6" type="primary">rplW</name>
    <name evidence="7" type="ORF">GQ61_08550</name>
</gene>
<dbReference type="SUPFAM" id="SSF54189">
    <property type="entry name" value="Ribosomal proteins S24e, L23 and L15e"/>
    <property type="match status" value="1"/>
</dbReference>
<dbReference type="KEGG" id="naf:GQ61_08550"/>
<organism evidence="7 8">
    <name type="scientific">Candidatus Nucleicultrix amoebiphila FS5</name>
    <dbReference type="NCBI Taxonomy" id="1414854"/>
    <lineage>
        <taxon>Bacteria</taxon>
        <taxon>Pseudomonadati</taxon>
        <taxon>Pseudomonadota</taxon>
        <taxon>Alphaproteobacteria</taxon>
        <taxon>Holosporales</taxon>
        <taxon>Candidatus Nucleicultricaceae</taxon>
        <taxon>Candidatus Nucleicultrix</taxon>
    </lineage>
</organism>
<evidence type="ECO:0000313" key="7">
    <source>
        <dbReference type="EMBL" id="ARN85324.1"/>
    </source>
</evidence>
<dbReference type="Proteomes" id="UP000237351">
    <property type="component" value="Chromosome"/>
</dbReference>
<name>A0A1W6N648_9PROT</name>